<dbReference type="HOGENOM" id="CLU_2555062_0_0_9"/>
<proteinExistence type="predicted"/>
<name>V9W6S0_9BACL</name>
<gene>
    <name evidence="1" type="ORF">ERIC2_c18560</name>
</gene>
<organism evidence="1 2">
    <name type="scientific">Paenibacillus larvae subsp. larvae DSM 25430</name>
    <dbReference type="NCBI Taxonomy" id="697284"/>
    <lineage>
        <taxon>Bacteria</taxon>
        <taxon>Bacillati</taxon>
        <taxon>Bacillota</taxon>
        <taxon>Bacilli</taxon>
        <taxon>Bacillales</taxon>
        <taxon>Paenibacillaceae</taxon>
        <taxon>Paenibacillus</taxon>
    </lineage>
</organism>
<evidence type="ECO:0000313" key="1">
    <source>
        <dbReference type="EMBL" id="AHD05659.1"/>
    </source>
</evidence>
<dbReference type="PATRIC" id="fig|697284.3.peg.1780"/>
<dbReference type="EMBL" id="CP003355">
    <property type="protein sequence ID" value="AHD05659.1"/>
    <property type="molecule type" value="Genomic_DNA"/>
</dbReference>
<evidence type="ECO:0000313" key="2">
    <source>
        <dbReference type="Proteomes" id="UP000029431"/>
    </source>
</evidence>
<reference evidence="1 2" key="1">
    <citation type="journal article" date="2014" name="PLoS ONE">
        <title>How to Kill the Honey Bee Larva: Genomic Potential and Virulence Mechanisms of Paenibacillus larvae.</title>
        <authorList>
            <person name="Djukic M."/>
            <person name="Brzuszkiewicz E."/>
            <person name="Funfhaus A."/>
            <person name="Voss J."/>
            <person name="Gollnow K."/>
            <person name="Poppinga L."/>
            <person name="Liesegang H."/>
            <person name="Garcia-Gonzalez E."/>
            <person name="Genersch E."/>
            <person name="Daniel R."/>
        </authorList>
    </citation>
    <scope>NUCLEOTIDE SEQUENCE [LARGE SCALE GENOMIC DNA]</scope>
    <source>
        <strain evidence="1 2">DSM 25430</strain>
    </source>
</reference>
<dbReference type="AlphaFoldDB" id="V9W6S0"/>
<accession>V9W6S0</accession>
<protein>
    <submittedName>
        <fullName evidence="1">Uncharacterized protein</fullName>
    </submittedName>
</protein>
<dbReference type="Proteomes" id="UP000029431">
    <property type="component" value="Chromosome"/>
</dbReference>
<keyword evidence="2" id="KW-1185">Reference proteome</keyword>
<sequence>MSKSVPMLIFQPIPGHEEYNSNHLVNQELAIRINHQDEVDHWIHKLLSSPEPFESLCSNMEQYQKKINPLAGALSIMELLTR</sequence>
<dbReference type="KEGG" id="plv:ERIC2_c18560"/>